<evidence type="ECO:0000313" key="4">
    <source>
        <dbReference type="EMBL" id="TQL59999.1"/>
    </source>
</evidence>
<evidence type="ECO:0000259" key="2">
    <source>
        <dbReference type="SMART" id="SM00849"/>
    </source>
</evidence>
<sequence length="475" mass="51593">MGPAARQHGPRTMATMGTTLTFLGAAGTVTGSAFLLERGTQRVLVDCGLYQGEREWRRRNWEPFAVDPATIGNVVLSHAHLDHCGYLPALVRQGFTGPAWCTEGTAALAAIVLRDSAHLQEEDAEHAREAGYSRHDKPMPLYDAADAERAIEALCPCDYTLPVPLADGITLNLTRAGHILGSASSRVDVFGSSVLFSGDLGRPTHPLLLPREDPPAARTVVVESTYGDRTHPAPGRHPHAVLAEAMRRAERLRGAVVVPAFAVDRTELVLRAISDLLARGEAPDLPVYVDSPMALAALEVYARPGLRAELRPDVGPRLFELPRVHAVRSVQESVALNFPEEPCVIVSASGMATGGRVVHHLRHLLPERRNTVVLTGYQAVGTRGRDLAEGARQLKMFGRYVPVRAEVLVDEEFSVHADSGEVLAWLRRLPEPPETVYVVHGEPPAAAELAGRIRDELDWTAVVPRHGEKVRIDPA</sequence>
<dbReference type="AlphaFoldDB" id="A0A542ZI83"/>
<keyword evidence="5" id="KW-1185">Reference proteome</keyword>
<dbReference type="InterPro" id="IPR022712">
    <property type="entry name" value="Beta_Casp"/>
</dbReference>
<dbReference type="SMART" id="SM00849">
    <property type="entry name" value="Lactamase_B"/>
    <property type="match status" value="1"/>
</dbReference>
<dbReference type="GO" id="GO:0016787">
    <property type="term" value="F:hydrolase activity"/>
    <property type="evidence" value="ECO:0007669"/>
    <property type="project" value="UniProtKB-KW"/>
</dbReference>
<feature type="domain" description="Beta-Casp" evidence="3">
    <location>
        <begin position="266"/>
        <end position="387"/>
    </location>
</feature>
<dbReference type="PANTHER" id="PTHR11203:SF37">
    <property type="entry name" value="INTEGRATOR COMPLEX SUBUNIT 11"/>
    <property type="match status" value="1"/>
</dbReference>
<evidence type="ECO:0000256" key="1">
    <source>
        <dbReference type="ARBA" id="ARBA00022801"/>
    </source>
</evidence>
<comment type="caution">
    <text evidence="4">The sequence shown here is derived from an EMBL/GenBank/DDBJ whole genome shotgun (WGS) entry which is preliminary data.</text>
</comment>
<dbReference type="Proteomes" id="UP000319514">
    <property type="component" value="Unassembled WGS sequence"/>
</dbReference>
<dbReference type="Pfam" id="PF00753">
    <property type="entry name" value="Lactamase_B"/>
    <property type="match status" value="1"/>
</dbReference>
<name>A0A542ZI83_9MICO</name>
<reference evidence="4 5" key="1">
    <citation type="submission" date="2019-06" db="EMBL/GenBank/DDBJ databases">
        <title>Sequencing the genomes of 1000 actinobacteria strains.</title>
        <authorList>
            <person name="Klenk H.-P."/>
        </authorList>
    </citation>
    <scope>NUCLEOTIDE SEQUENCE [LARGE SCALE GENOMIC DNA]</scope>
    <source>
        <strain evidence="4 5">DSM 18082</strain>
    </source>
</reference>
<dbReference type="Gene3D" id="3.40.50.10890">
    <property type="match status" value="1"/>
</dbReference>
<dbReference type="SMART" id="SM01027">
    <property type="entry name" value="Beta-Casp"/>
    <property type="match status" value="1"/>
</dbReference>
<dbReference type="EMBL" id="VFOQ01000001">
    <property type="protein sequence ID" value="TQL59999.1"/>
    <property type="molecule type" value="Genomic_DNA"/>
</dbReference>
<dbReference type="PANTHER" id="PTHR11203">
    <property type="entry name" value="CLEAVAGE AND POLYADENYLATION SPECIFICITY FACTOR FAMILY MEMBER"/>
    <property type="match status" value="1"/>
</dbReference>
<dbReference type="Pfam" id="PF10996">
    <property type="entry name" value="Beta-Casp"/>
    <property type="match status" value="1"/>
</dbReference>
<accession>A0A542ZI83</accession>
<evidence type="ECO:0000313" key="5">
    <source>
        <dbReference type="Proteomes" id="UP000319514"/>
    </source>
</evidence>
<organism evidence="4 5">
    <name type="scientific">Oryzihumus leptocrescens</name>
    <dbReference type="NCBI Taxonomy" id="297536"/>
    <lineage>
        <taxon>Bacteria</taxon>
        <taxon>Bacillati</taxon>
        <taxon>Actinomycetota</taxon>
        <taxon>Actinomycetes</taxon>
        <taxon>Micrococcales</taxon>
        <taxon>Intrasporangiaceae</taxon>
        <taxon>Oryzihumus</taxon>
    </lineage>
</organism>
<dbReference type="InterPro" id="IPR011108">
    <property type="entry name" value="RMMBL"/>
</dbReference>
<dbReference type="GO" id="GO:0004521">
    <property type="term" value="F:RNA endonuclease activity"/>
    <property type="evidence" value="ECO:0007669"/>
    <property type="project" value="TreeGrafter"/>
</dbReference>
<protein>
    <submittedName>
        <fullName evidence="4">Metallo-beta-lactamase family protein</fullName>
    </submittedName>
</protein>
<feature type="domain" description="Metallo-beta-lactamase" evidence="2">
    <location>
        <begin position="30"/>
        <end position="236"/>
    </location>
</feature>
<proteinExistence type="predicted"/>
<evidence type="ECO:0000259" key="3">
    <source>
        <dbReference type="SMART" id="SM01027"/>
    </source>
</evidence>
<gene>
    <name evidence="4" type="ORF">FB474_1374</name>
</gene>
<dbReference type="InterPro" id="IPR036866">
    <property type="entry name" value="RibonucZ/Hydroxyglut_hydro"/>
</dbReference>
<dbReference type="InterPro" id="IPR050698">
    <property type="entry name" value="MBL"/>
</dbReference>
<dbReference type="Pfam" id="PF07521">
    <property type="entry name" value="RMMBL"/>
    <property type="match status" value="1"/>
</dbReference>
<dbReference type="SUPFAM" id="SSF56281">
    <property type="entry name" value="Metallo-hydrolase/oxidoreductase"/>
    <property type="match status" value="1"/>
</dbReference>
<dbReference type="InterPro" id="IPR001279">
    <property type="entry name" value="Metallo-B-lactamas"/>
</dbReference>
<keyword evidence="1" id="KW-0378">Hydrolase</keyword>
<dbReference type="CDD" id="cd16295">
    <property type="entry name" value="TTHA0252-CPSF-like_MBL-fold"/>
    <property type="match status" value="1"/>
</dbReference>
<dbReference type="Gene3D" id="3.60.15.10">
    <property type="entry name" value="Ribonuclease Z/Hydroxyacylglutathione hydrolase-like"/>
    <property type="match status" value="1"/>
</dbReference>